<protein>
    <submittedName>
        <fullName evidence="2">Uncharacterized protein</fullName>
    </submittedName>
</protein>
<evidence type="ECO:0000313" key="2">
    <source>
        <dbReference type="EMBL" id="GIY92060.1"/>
    </source>
</evidence>
<feature type="region of interest" description="Disordered" evidence="1">
    <location>
        <begin position="42"/>
        <end position="68"/>
    </location>
</feature>
<sequence>MLFLDSEHGALVKIIEERPTQDVGVGLPSWISEACQSLDTADSGVAMDSNGSEGAPSNDPCLPGQEGEMNRHWCNDVKKRRQKQKRNFSGISSLERFLCGVSMSAEICQRK</sequence>
<organism evidence="2 3">
    <name type="scientific">Caerostris extrusa</name>
    <name type="common">Bark spider</name>
    <name type="synonym">Caerostris bankana</name>
    <dbReference type="NCBI Taxonomy" id="172846"/>
    <lineage>
        <taxon>Eukaryota</taxon>
        <taxon>Metazoa</taxon>
        <taxon>Ecdysozoa</taxon>
        <taxon>Arthropoda</taxon>
        <taxon>Chelicerata</taxon>
        <taxon>Arachnida</taxon>
        <taxon>Araneae</taxon>
        <taxon>Araneomorphae</taxon>
        <taxon>Entelegynae</taxon>
        <taxon>Araneoidea</taxon>
        <taxon>Araneidae</taxon>
        <taxon>Caerostris</taxon>
    </lineage>
</organism>
<dbReference type="AlphaFoldDB" id="A0AAV4XCX5"/>
<proteinExistence type="predicted"/>
<dbReference type="EMBL" id="BPLR01000087">
    <property type="protein sequence ID" value="GIY92060.1"/>
    <property type="molecule type" value="Genomic_DNA"/>
</dbReference>
<gene>
    <name evidence="2" type="ORF">CEXT_46081</name>
</gene>
<keyword evidence="3" id="KW-1185">Reference proteome</keyword>
<name>A0AAV4XCX5_CAEEX</name>
<evidence type="ECO:0000256" key="1">
    <source>
        <dbReference type="SAM" id="MobiDB-lite"/>
    </source>
</evidence>
<comment type="caution">
    <text evidence="2">The sequence shown here is derived from an EMBL/GenBank/DDBJ whole genome shotgun (WGS) entry which is preliminary data.</text>
</comment>
<accession>A0AAV4XCX5</accession>
<dbReference type="Proteomes" id="UP001054945">
    <property type="component" value="Unassembled WGS sequence"/>
</dbReference>
<reference evidence="2 3" key="1">
    <citation type="submission" date="2021-06" db="EMBL/GenBank/DDBJ databases">
        <title>Caerostris extrusa draft genome.</title>
        <authorList>
            <person name="Kono N."/>
            <person name="Arakawa K."/>
        </authorList>
    </citation>
    <scope>NUCLEOTIDE SEQUENCE [LARGE SCALE GENOMIC DNA]</scope>
</reference>
<evidence type="ECO:0000313" key="3">
    <source>
        <dbReference type="Proteomes" id="UP001054945"/>
    </source>
</evidence>